<proteinExistence type="predicted"/>
<evidence type="ECO:0000313" key="3">
    <source>
        <dbReference type="Proteomes" id="UP000256838"/>
    </source>
</evidence>
<feature type="domain" description="Antitoxin Xre/MbcA/ParS-like toxin-binding" evidence="1">
    <location>
        <begin position="78"/>
        <end position="129"/>
    </location>
</feature>
<evidence type="ECO:0000313" key="2">
    <source>
        <dbReference type="EMBL" id="RDU99332.1"/>
    </source>
</evidence>
<comment type="caution">
    <text evidence="2">The sequence shown here is derived from an EMBL/GenBank/DDBJ whole genome shotgun (WGS) entry which is preliminary data.</text>
</comment>
<dbReference type="OrthoDB" id="117888at2"/>
<name>A0A3D8K2Q5_9BURK</name>
<gene>
    <name evidence="2" type="ORF">DWV00_09490</name>
</gene>
<dbReference type="AlphaFoldDB" id="A0A3D8K2Q5"/>
<reference evidence="2 3" key="1">
    <citation type="submission" date="2018-08" db="EMBL/GenBank/DDBJ databases">
        <title>Paraburkholderia sp. DHOM06 isolated from forest soil.</title>
        <authorList>
            <person name="Gao Z.-H."/>
            <person name="Qiu L.-H."/>
        </authorList>
    </citation>
    <scope>NUCLEOTIDE SEQUENCE [LARGE SCALE GENOMIC DNA]</scope>
    <source>
        <strain evidence="2 3">DHOM06</strain>
    </source>
</reference>
<dbReference type="Pfam" id="PF09722">
    <property type="entry name" value="Xre_MbcA_ParS_C"/>
    <property type="match status" value="1"/>
</dbReference>
<dbReference type="Proteomes" id="UP000256838">
    <property type="component" value="Unassembled WGS sequence"/>
</dbReference>
<evidence type="ECO:0000259" key="1">
    <source>
        <dbReference type="Pfam" id="PF09722"/>
    </source>
</evidence>
<dbReference type="RefSeq" id="WP_115533307.1">
    <property type="nucleotide sequence ID" value="NZ_QRGA01000005.1"/>
</dbReference>
<dbReference type="InterPro" id="IPR024467">
    <property type="entry name" value="Xre/MbcA/ParS-like_toxin-bd"/>
</dbReference>
<accession>A0A3D8K2Q5</accession>
<keyword evidence="3" id="KW-1185">Reference proteome</keyword>
<dbReference type="EMBL" id="QRGA01000005">
    <property type="protein sequence ID" value="RDU99332.1"/>
    <property type="molecule type" value="Genomic_DNA"/>
</dbReference>
<organism evidence="2 3">
    <name type="scientific">Trinickia dinghuensis</name>
    <dbReference type="NCBI Taxonomy" id="2291023"/>
    <lineage>
        <taxon>Bacteria</taxon>
        <taxon>Pseudomonadati</taxon>
        <taxon>Pseudomonadota</taxon>
        <taxon>Betaproteobacteria</taxon>
        <taxon>Burkholderiales</taxon>
        <taxon>Burkholderiaceae</taxon>
        <taxon>Trinickia</taxon>
    </lineage>
</organism>
<sequence>MIASSIPENSSEVDLNRLAQMVMSLFDHWNLSSEDQAFLLGLAPGNRDALGRYREGARIGTTREEYKRVGHLLGIHRSLRLLFPRNRDVAYGWMKMCNRAFGGMTPVDAIKEYGFAGLLMVRAYLDRVEKQRIGAINKNYLMPYSVFHPVLDALTSIS</sequence>
<protein>
    <submittedName>
        <fullName evidence="2">DUF2384 domain-containing protein</fullName>
    </submittedName>
</protein>